<dbReference type="PANTHER" id="PTHR45138">
    <property type="entry name" value="REGULATORY COMPONENTS OF SENSORY TRANSDUCTION SYSTEM"/>
    <property type="match status" value="1"/>
</dbReference>
<evidence type="ECO:0000256" key="4">
    <source>
        <dbReference type="SAM" id="Phobius"/>
    </source>
</evidence>
<protein>
    <recommendedName>
        <fullName evidence="1">diguanylate cyclase</fullName>
        <ecNumber evidence="1">2.7.7.65</ecNumber>
    </recommendedName>
</protein>
<dbReference type="Proteomes" id="UP000694660">
    <property type="component" value="Unassembled WGS sequence"/>
</dbReference>
<dbReference type="Gene3D" id="3.30.70.270">
    <property type="match status" value="1"/>
</dbReference>
<comment type="catalytic activity">
    <reaction evidence="2">
        <text>2 GTP = 3',3'-c-di-GMP + 2 diphosphate</text>
        <dbReference type="Rhea" id="RHEA:24898"/>
        <dbReference type="ChEBI" id="CHEBI:33019"/>
        <dbReference type="ChEBI" id="CHEBI:37565"/>
        <dbReference type="ChEBI" id="CHEBI:58805"/>
        <dbReference type="EC" id="2.7.7.65"/>
    </reaction>
</comment>
<dbReference type="InterPro" id="IPR029787">
    <property type="entry name" value="Nucleotide_cyclase"/>
</dbReference>
<feature type="transmembrane region" description="Helical" evidence="4">
    <location>
        <begin position="155"/>
        <end position="176"/>
    </location>
</feature>
<dbReference type="GO" id="GO:0005886">
    <property type="term" value="C:plasma membrane"/>
    <property type="evidence" value="ECO:0007669"/>
    <property type="project" value="TreeGrafter"/>
</dbReference>
<feature type="transmembrane region" description="Helical" evidence="4">
    <location>
        <begin position="94"/>
        <end position="112"/>
    </location>
</feature>
<sequence>MPSVDIRTLILLLGLGNLLLFLALASFRFVQADARSSVTRTWTLSKLLQGLAWGLLWLRGEIPPFWSIEVGNTLLLGGVALEALAAWRFATGRTPRWLVVLVAAAVLARYPLNGLGNADAAQRVVVASLLVAGLFGVTGWAVLWKRVERTPLQFVVGGCTLLLAGVVMLRGLVAAWPGQGFALFDANFIQVATFLALFLLMLVNGVGVVLLDTERSGERLNTLATRDSLTGVSNHRDFQRRLRVMLASASRNRYPLTLMAVDLDHFKQVNDTYGHPVGDAVLHSFAQWCEAAVRESDVVGRVGGEEFMVGMNGASLEEATAIAERLRAAVAASRVAVNPRESVEVTVSIGLATLTDSDDVATLVARADAALYRAKRNGRNRVEIDGQVSLPTGQRWREPMSELPVDPVARPAAGP</sequence>
<dbReference type="InterPro" id="IPR000160">
    <property type="entry name" value="GGDEF_dom"/>
</dbReference>
<comment type="caution">
    <text evidence="6">The sequence shown here is derived from an EMBL/GenBank/DDBJ whole genome shotgun (WGS) entry which is preliminary data.</text>
</comment>
<dbReference type="PROSITE" id="PS50887">
    <property type="entry name" value="GGDEF"/>
    <property type="match status" value="1"/>
</dbReference>
<feature type="domain" description="GGDEF" evidence="5">
    <location>
        <begin position="254"/>
        <end position="387"/>
    </location>
</feature>
<dbReference type="CDD" id="cd01949">
    <property type="entry name" value="GGDEF"/>
    <property type="match status" value="1"/>
</dbReference>
<dbReference type="InterPro" id="IPR050469">
    <property type="entry name" value="Diguanylate_Cyclase"/>
</dbReference>
<dbReference type="GO" id="GO:1902201">
    <property type="term" value="P:negative regulation of bacterial-type flagellum-dependent cell motility"/>
    <property type="evidence" value="ECO:0007669"/>
    <property type="project" value="TreeGrafter"/>
</dbReference>
<keyword evidence="4" id="KW-0812">Transmembrane</keyword>
<dbReference type="GO" id="GO:0052621">
    <property type="term" value="F:diguanylate cyclase activity"/>
    <property type="evidence" value="ECO:0007669"/>
    <property type="project" value="UniProtKB-EC"/>
</dbReference>
<dbReference type="PANTHER" id="PTHR45138:SF9">
    <property type="entry name" value="DIGUANYLATE CYCLASE DGCM-RELATED"/>
    <property type="match status" value="1"/>
</dbReference>
<dbReference type="SMART" id="SM00267">
    <property type="entry name" value="GGDEF"/>
    <property type="match status" value="1"/>
</dbReference>
<dbReference type="FunFam" id="3.30.70.270:FF:000001">
    <property type="entry name" value="Diguanylate cyclase domain protein"/>
    <property type="match status" value="1"/>
</dbReference>
<evidence type="ECO:0000256" key="1">
    <source>
        <dbReference type="ARBA" id="ARBA00012528"/>
    </source>
</evidence>
<gene>
    <name evidence="6" type="ORF">I8J34_02425</name>
</gene>
<evidence type="ECO:0000256" key="2">
    <source>
        <dbReference type="ARBA" id="ARBA00034247"/>
    </source>
</evidence>
<feature type="transmembrane region" description="Helical" evidence="4">
    <location>
        <begin position="124"/>
        <end position="143"/>
    </location>
</feature>
<feature type="transmembrane region" description="Helical" evidence="4">
    <location>
        <begin position="188"/>
        <end position="211"/>
    </location>
</feature>
<keyword evidence="4" id="KW-0472">Membrane</keyword>
<feature type="region of interest" description="Disordered" evidence="3">
    <location>
        <begin position="390"/>
        <end position="415"/>
    </location>
</feature>
<dbReference type="EC" id="2.7.7.65" evidence="1"/>
<evidence type="ECO:0000313" key="6">
    <source>
        <dbReference type="EMBL" id="MBT0960019.1"/>
    </source>
</evidence>
<feature type="transmembrane region" description="Helical" evidence="4">
    <location>
        <begin position="65"/>
        <end position="87"/>
    </location>
</feature>
<feature type="transmembrane region" description="Helical" evidence="4">
    <location>
        <begin position="6"/>
        <end position="30"/>
    </location>
</feature>
<keyword evidence="7" id="KW-1185">Reference proteome</keyword>
<dbReference type="GO" id="GO:0043709">
    <property type="term" value="P:cell adhesion involved in single-species biofilm formation"/>
    <property type="evidence" value="ECO:0007669"/>
    <property type="project" value="TreeGrafter"/>
</dbReference>
<dbReference type="EMBL" id="JAEKFT010000002">
    <property type="protein sequence ID" value="MBT0960019.1"/>
    <property type="molecule type" value="Genomic_DNA"/>
</dbReference>
<evidence type="ECO:0000313" key="7">
    <source>
        <dbReference type="Proteomes" id="UP000694660"/>
    </source>
</evidence>
<reference evidence="7" key="1">
    <citation type="journal article" date="2022" name="ISME J.">
        <title>Genetic and phylogenetic analysis of dissimilatory iodate-reducing bacteria identifies potential niches across the world's oceans.</title>
        <authorList>
            <person name="Reyes-Umana V."/>
            <person name="Henning Z."/>
            <person name="Lee K."/>
            <person name="Barnum T.P."/>
            <person name="Coates J.D."/>
        </authorList>
    </citation>
    <scope>NUCLEOTIDE SEQUENCE [LARGE SCALE GENOMIC DNA]</scope>
    <source>
        <strain evidence="7">IR12</strain>
    </source>
</reference>
<dbReference type="InterPro" id="IPR043128">
    <property type="entry name" value="Rev_trsase/Diguanyl_cyclase"/>
</dbReference>
<keyword evidence="4" id="KW-1133">Transmembrane helix</keyword>
<evidence type="ECO:0000256" key="3">
    <source>
        <dbReference type="SAM" id="MobiDB-lite"/>
    </source>
</evidence>
<dbReference type="SUPFAM" id="SSF55073">
    <property type="entry name" value="Nucleotide cyclase"/>
    <property type="match status" value="1"/>
</dbReference>
<dbReference type="Pfam" id="PF00990">
    <property type="entry name" value="GGDEF"/>
    <property type="match status" value="1"/>
</dbReference>
<organism evidence="6 7">
    <name type="scientific">Denitromonas iodatirespirans</name>
    <dbReference type="NCBI Taxonomy" id="2795389"/>
    <lineage>
        <taxon>Bacteria</taxon>
        <taxon>Pseudomonadati</taxon>
        <taxon>Pseudomonadota</taxon>
        <taxon>Betaproteobacteria</taxon>
        <taxon>Rhodocyclales</taxon>
        <taxon>Zoogloeaceae</taxon>
        <taxon>Denitromonas</taxon>
    </lineage>
</organism>
<name>A0A944DJL6_DENI1</name>
<dbReference type="RefSeq" id="WP_214359777.1">
    <property type="nucleotide sequence ID" value="NZ_JAEKFT010000002.1"/>
</dbReference>
<dbReference type="AlphaFoldDB" id="A0A944DJL6"/>
<dbReference type="NCBIfam" id="TIGR00254">
    <property type="entry name" value="GGDEF"/>
    <property type="match status" value="1"/>
</dbReference>
<accession>A0A944DJL6</accession>
<proteinExistence type="predicted"/>
<evidence type="ECO:0000259" key="5">
    <source>
        <dbReference type="PROSITE" id="PS50887"/>
    </source>
</evidence>